<reference evidence="2" key="1">
    <citation type="journal article" date="2011" name="PLoS Genet.">
        <title>Genomic analysis of the necrotrophic fungal pathogens Sclerotinia sclerotiorum and Botrytis cinerea.</title>
        <authorList>
            <person name="Amselem J."/>
            <person name="Cuomo C.A."/>
            <person name="van Kan J.A."/>
            <person name="Viaud M."/>
            <person name="Benito E.P."/>
            <person name="Couloux A."/>
            <person name="Coutinho P.M."/>
            <person name="de Vries R.P."/>
            <person name="Dyer P.S."/>
            <person name="Fillinger S."/>
            <person name="Fournier E."/>
            <person name="Gout L."/>
            <person name="Hahn M."/>
            <person name="Kohn L."/>
            <person name="Lapalu N."/>
            <person name="Plummer K.M."/>
            <person name="Pradier J.M."/>
            <person name="Quevillon E."/>
            <person name="Sharon A."/>
            <person name="Simon A."/>
            <person name="ten Have A."/>
            <person name="Tudzynski B."/>
            <person name="Tudzynski P."/>
            <person name="Wincker P."/>
            <person name="Andrew M."/>
            <person name="Anthouard V."/>
            <person name="Beever R.E."/>
            <person name="Beffa R."/>
            <person name="Benoit I."/>
            <person name="Bouzid O."/>
            <person name="Brault B."/>
            <person name="Chen Z."/>
            <person name="Choquer M."/>
            <person name="Collemare J."/>
            <person name="Cotton P."/>
            <person name="Danchin E.G."/>
            <person name="Da Silva C."/>
            <person name="Gautier A."/>
            <person name="Giraud C."/>
            <person name="Giraud T."/>
            <person name="Gonzalez C."/>
            <person name="Grossetete S."/>
            <person name="Guldener U."/>
            <person name="Henrissat B."/>
            <person name="Howlett B.J."/>
            <person name="Kodira C."/>
            <person name="Kretschmer M."/>
            <person name="Lappartient A."/>
            <person name="Leroch M."/>
            <person name="Levis C."/>
            <person name="Mauceli E."/>
            <person name="Neuveglise C."/>
            <person name="Oeser B."/>
            <person name="Pearson M."/>
            <person name="Poulain J."/>
            <person name="Poussereau N."/>
            <person name="Quesneville H."/>
            <person name="Rascle C."/>
            <person name="Schumacher J."/>
            <person name="Segurens B."/>
            <person name="Sexton A."/>
            <person name="Silva E."/>
            <person name="Sirven C."/>
            <person name="Soanes D.M."/>
            <person name="Talbot N.J."/>
            <person name="Templeton M."/>
            <person name="Yandava C."/>
            <person name="Yarden O."/>
            <person name="Zeng Q."/>
            <person name="Rollins J.A."/>
            <person name="Lebrun M.H."/>
            <person name="Dickman M."/>
        </authorList>
    </citation>
    <scope>NUCLEOTIDE SEQUENCE [LARGE SCALE GENOMIC DNA]</scope>
    <source>
        <strain evidence="2">ATCC 18683 / 1980 / Ss-1</strain>
    </source>
</reference>
<accession>A7F934</accession>
<sequence>MSNGNRDIVVEVHIGVEEIVKARKRRKDRREMEDCGMLIIGDKHRDCRGWELSSSCGVGEVI</sequence>
<dbReference type="AlphaFoldDB" id="A7F934"/>
<dbReference type="EMBL" id="CH476649">
    <property type="protein sequence ID" value="EDN99255.1"/>
    <property type="molecule type" value="Genomic_DNA"/>
</dbReference>
<name>A7F934_SCLS1</name>
<protein>
    <submittedName>
        <fullName evidence="1">Uncharacterized protein</fullName>
    </submittedName>
</protein>
<proteinExistence type="predicted"/>
<organism evidence="1 2">
    <name type="scientific">Sclerotinia sclerotiorum (strain ATCC 18683 / 1980 / Ss-1)</name>
    <name type="common">White mold</name>
    <name type="synonym">Whetzelinia sclerotiorum</name>
    <dbReference type="NCBI Taxonomy" id="665079"/>
    <lineage>
        <taxon>Eukaryota</taxon>
        <taxon>Fungi</taxon>
        <taxon>Dikarya</taxon>
        <taxon>Ascomycota</taxon>
        <taxon>Pezizomycotina</taxon>
        <taxon>Leotiomycetes</taxon>
        <taxon>Helotiales</taxon>
        <taxon>Sclerotiniaceae</taxon>
        <taxon>Sclerotinia</taxon>
    </lineage>
</organism>
<dbReference type="RefSeq" id="XP_001585018.1">
    <property type="nucleotide sequence ID" value="XM_001584968.1"/>
</dbReference>
<keyword evidence="2" id="KW-1185">Reference proteome</keyword>
<dbReference type="KEGG" id="ssl:SS1G_14115"/>
<dbReference type="GeneID" id="5481008"/>
<evidence type="ECO:0000313" key="1">
    <source>
        <dbReference type="EMBL" id="EDN99255.1"/>
    </source>
</evidence>
<dbReference type="Proteomes" id="UP000001312">
    <property type="component" value="Unassembled WGS sequence"/>
</dbReference>
<dbReference type="InParanoid" id="A7F934"/>
<evidence type="ECO:0000313" key="2">
    <source>
        <dbReference type="Proteomes" id="UP000001312"/>
    </source>
</evidence>
<dbReference type="HOGENOM" id="CLU_2905539_0_0_1"/>
<gene>
    <name evidence="1" type="ORF">SS1G_14115</name>
</gene>